<feature type="binding site" evidence="14">
    <location>
        <position position="71"/>
    </location>
    <ligand>
        <name>Na(+)</name>
        <dbReference type="ChEBI" id="CHEBI:29101"/>
        <note>structural</note>
    </ligand>
</feature>
<keyword evidence="2 14" id="KW-0813">Transport</keyword>
<dbReference type="GeneID" id="58050885"/>
<keyword evidence="4 14" id="KW-0812">Transmembrane</keyword>
<evidence type="ECO:0000256" key="3">
    <source>
        <dbReference type="ARBA" id="ARBA00022475"/>
    </source>
</evidence>
<dbReference type="PANTHER" id="PTHR28259">
    <property type="entry name" value="FLUORIDE EXPORT PROTEIN 1-RELATED"/>
    <property type="match status" value="1"/>
</dbReference>
<name>A0ABM7FTU2_9STAP</name>
<comment type="function">
    <text evidence="13 14">Fluoride-specific ion channel. Important for reducing fluoride concentration in the cell, thus reducing its toxicity.</text>
</comment>
<evidence type="ECO:0000313" key="15">
    <source>
        <dbReference type="EMBL" id="BBD92185.1"/>
    </source>
</evidence>
<accession>A0ABM7FTU2</accession>
<dbReference type="EMBL" id="AP018586">
    <property type="protein sequence ID" value="BBD92185.1"/>
    <property type="molecule type" value="Genomic_DNA"/>
</dbReference>
<dbReference type="HAMAP" id="MF_00454">
    <property type="entry name" value="FluC"/>
    <property type="match status" value="1"/>
</dbReference>
<keyword evidence="5 14" id="KW-0479">Metal-binding</keyword>
<comment type="catalytic activity">
    <reaction evidence="12">
        <text>fluoride(in) = fluoride(out)</text>
        <dbReference type="Rhea" id="RHEA:76159"/>
        <dbReference type="ChEBI" id="CHEBI:17051"/>
    </reaction>
    <physiologicalReaction direction="left-to-right" evidence="12">
        <dbReference type="Rhea" id="RHEA:76160"/>
    </physiologicalReaction>
</comment>
<evidence type="ECO:0000313" key="16">
    <source>
        <dbReference type="Proteomes" id="UP000274772"/>
    </source>
</evidence>
<evidence type="ECO:0000256" key="4">
    <source>
        <dbReference type="ARBA" id="ARBA00022692"/>
    </source>
</evidence>
<feature type="transmembrane region" description="Helical" evidence="14">
    <location>
        <begin position="31"/>
        <end position="55"/>
    </location>
</feature>
<evidence type="ECO:0000256" key="2">
    <source>
        <dbReference type="ARBA" id="ARBA00022448"/>
    </source>
</evidence>
<keyword evidence="9 14" id="KW-0472">Membrane</keyword>
<keyword evidence="10 14" id="KW-0407">Ion channel</keyword>
<evidence type="ECO:0000256" key="13">
    <source>
        <dbReference type="ARBA" id="ARBA00049940"/>
    </source>
</evidence>
<feature type="transmembrane region" description="Helical" evidence="14">
    <location>
        <begin position="93"/>
        <end position="114"/>
    </location>
</feature>
<keyword evidence="8 14" id="KW-0406">Ion transport</keyword>
<feature type="binding site" evidence="14">
    <location>
        <position position="74"/>
    </location>
    <ligand>
        <name>Na(+)</name>
        <dbReference type="ChEBI" id="CHEBI:29101"/>
        <note>structural</note>
    </ligand>
</feature>
<evidence type="ECO:0000256" key="12">
    <source>
        <dbReference type="ARBA" id="ARBA00035585"/>
    </source>
</evidence>
<evidence type="ECO:0000256" key="10">
    <source>
        <dbReference type="ARBA" id="ARBA00023303"/>
    </source>
</evidence>
<evidence type="ECO:0000256" key="5">
    <source>
        <dbReference type="ARBA" id="ARBA00022723"/>
    </source>
</evidence>
<evidence type="ECO:0000256" key="9">
    <source>
        <dbReference type="ARBA" id="ARBA00023136"/>
    </source>
</evidence>
<dbReference type="Pfam" id="PF02537">
    <property type="entry name" value="CRCB"/>
    <property type="match status" value="1"/>
</dbReference>
<dbReference type="PANTHER" id="PTHR28259:SF16">
    <property type="entry name" value="FLUORIDE-SPECIFIC ION CHANNEL FLUC 2"/>
    <property type="match status" value="1"/>
</dbReference>
<comment type="subcellular location">
    <subcellularLocation>
        <location evidence="1 14">Cell membrane</location>
        <topology evidence="1 14">Multi-pass membrane protein</topology>
    </subcellularLocation>
</comment>
<evidence type="ECO:0000256" key="6">
    <source>
        <dbReference type="ARBA" id="ARBA00022989"/>
    </source>
</evidence>
<dbReference type="Proteomes" id="UP000274772">
    <property type="component" value="Chromosome"/>
</dbReference>
<evidence type="ECO:0000256" key="11">
    <source>
        <dbReference type="ARBA" id="ARBA00035120"/>
    </source>
</evidence>
<keyword evidence="3 14" id="KW-1003">Cell membrane</keyword>
<feature type="transmembrane region" description="Helical" evidence="14">
    <location>
        <begin position="67"/>
        <end position="87"/>
    </location>
</feature>
<comment type="activity regulation">
    <text evidence="14">Na(+) is not transported, but it plays an essential structural role and its presence is essential for fluoride channel function.</text>
</comment>
<dbReference type="InterPro" id="IPR003691">
    <property type="entry name" value="FluC"/>
</dbReference>
<reference evidence="15 16" key="1">
    <citation type="submission" date="2018-05" db="EMBL/GenBank/DDBJ databases">
        <title>Complete genome sequencing of three human clinical isolates of Staphylococcus caprae reveals virulence factors similar to those of S. epidermidis and S. capitis.</title>
        <authorList>
            <person name="Watanabe S."/>
            <person name="Cui L."/>
        </authorList>
    </citation>
    <scope>NUCLEOTIDE SEQUENCE [LARGE SCALE GENOMIC DNA]</scope>
    <source>
        <strain evidence="15 16">JMUB590</strain>
    </source>
</reference>
<dbReference type="RefSeq" id="WP_002443500.1">
    <property type="nucleotide sequence ID" value="NZ_AP018585.1"/>
</dbReference>
<protein>
    <recommendedName>
        <fullName evidence="14">Fluoride-specific ion channel FluC</fullName>
    </recommendedName>
</protein>
<keyword evidence="6 14" id="KW-1133">Transmembrane helix</keyword>
<evidence type="ECO:0000256" key="8">
    <source>
        <dbReference type="ARBA" id="ARBA00023065"/>
    </source>
</evidence>
<dbReference type="NCBIfam" id="NF010797">
    <property type="entry name" value="PRK14201.1"/>
    <property type="match status" value="1"/>
</dbReference>
<evidence type="ECO:0000256" key="1">
    <source>
        <dbReference type="ARBA" id="ARBA00004651"/>
    </source>
</evidence>
<comment type="similarity">
    <text evidence="11 14">Belongs to the fluoride channel Fluc/FEX (TC 1.A.43) family.</text>
</comment>
<evidence type="ECO:0000256" key="7">
    <source>
        <dbReference type="ARBA" id="ARBA00023053"/>
    </source>
</evidence>
<gene>
    <name evidence="14" type="primary">fluC</name>
    <name evidence="14" type="synonym">crcB</name>
    <name evidence="15" type="ORF">JMUB590_1127</name>
</gene>
<sequence>MQYLYVFIGGAFGALLRYGLSIFNEGSSLPIGTLIANLTGAFLMGLIGTLAISLFQRYPLIKKAITTGFLGALTTFSTFQFELVHLFDQQHFIMLFTYGLTSYILGIVLCYLGVKVGGRLS</sequence>
<proteinExistence type="inferred from homology"/>
<evidence type="ECO:0000256" key="14">
    <source>
        <dbReference type="HAMAP-Rule" id="MF_00454"/>
    </source>
</evidence>
<keyword evidence="7 14" id="KW-0915">Sodium</keyword>
<organism evidence="15 16">
    <name type="scientific">Staphylococcus caprae</name>
    <dbReference type="NCBI Taxonomy" id="29380"/>
    <lineage>
        <taxon>Bacteria</taxon>
        <taxon>Bacillati</taxon>
        <taxon>Bacillota</taxon>
        <taxon>Bacilli</taxon>
        <taxon>Bacillales</taxon>
        <taxon>Staphylococcaceae</taxon>
        <taxon>Staphylococcus</taxon>
    </lineage>
</organism>
<keyword evidence="16" id="KW-1185">Reference proteome</keyword>